<protein>
    <submittedName>
        <fullName evidence="5">Rootletin</fullName>
    </submittedName>
</protein>
<evidence type="ECO:0000256" key="3">
    <source>
        <dbReference type="SAM" id="MobiDB-lite"/>
    </source>
</evidence>
<dbReference type="PANTHER" id="PTHR23159:SF31">
    <property type="entry name" value="CENTROSOME-ASSOCIATED PROTEIN CEP250 ISOFORM X1"/>
    <property type="match status" value="1"/>
</dbReference>
<feature type="region of interest" description="Disordered" evidence="3">
    <location>
        <begin position="1"/>
        <end position="60"/>
    </location>
</feature>
<accession>A0A8D8Z8S9</accession>
<feature type="region of interest" description="Disordered" evidence="3">
    <location>
        <begin position="1724"/>
        <end position="1756"/>
    </location>
</feature>
<feature type="coiled-coil region" evidence="2">
    <location>
        <begin position="117"/>
        <end position="175"/>
    </location>
</feature>
<keyword evidence="1 2" id="KW-0175">Coiled coil</keyword>
<sequence>MDYSLRDYEDTPPFLGGAGGGPSSSDSSHLLRQNSDLQRKLDEESASNRKKLDAYRTSQQQQAALVSKLQAKLLQYKQRCKDLERDPPPPLPSYLDVGRGGGPTSSSALDAAQAHLRELREERIQDFDTALRRLEDERRENDKLRKMNAVYKEQLDEAHQTNEALTNDLEKLTSDWTHLREDMAMKEKDWIEEEQYFNDYYSSEHARLLALWRDVVDIKRSFSAMQAATEQDLTKIRTDLGQSTRQMNGACTSLVAMGAGSGLANTIASSKLYKRLCINEQEKEKLSKENSELKSQVSTLKSDNHALALDSKHKEEKVEELLKRIHVLESRVEEADQNVLLVEEMQHELELLQNTLRDIARAVIQDAEGKDVISSVMQPHVHLTQPGVPPRSPKRAPFTRQPTSPAFAEGTISAVQSSLNNYQLHIHELQTKLAAHREQLHSMKKQYETADESQYTLSQQVNSLTTELDQTKSALNQANREKEGLNKNIEILRVEKTALEKTKREINEMVESLNSNLDKVQKNNSRLSKINESLQNEKLFLQNELDRINSDMDNRETELRGKDDMNRRLREDLLIANEDLKNAKLAKELLEQNKEEMETLLGHVEKSKGDLESEMERLLLDQSEMNEQISKCEALIASLEADRRSLCEKNKKCEEEKQSLRNQMNDQGNDVASLKKELLQAEQIRLDLDSEKLTLIEKCKFLEMEKEKVEVELSQVTKDRSDLSHQLSLLQRKKENLVEDISRLKQKYEQSLEMNNRVNKNLEDLVKECEEKEITIEANDKELQRLQEQLASLRSDKESLEAILFDTQSHLEQSEVKKEQLEHDVQELLVKQESLKGQVVRLTKDLEDSEKRSQDTKASLVQQASSLDAEYQNQISNLKKQNEESVAKLTEEKEQVRNSLEKKLHSTVKQLTEERECELNKMQINLSQLQSHIDKICQQHEDALLRAENDKQQALLIAQQDQKAIQDKLGQVLKELEEEKCNLDRIRREAAGRGEQDRNTINTLREQLNRTVAKLEDLKTRTEEEKNILDKRIAEMKCEREGLVRESEDIKVHLNLCEDKVDTLTSQLSETARRLKEAENIGDALRKELLDTKTHLADTNFEKDKYAKSNKDLREMVKRVESEKRDHARTIEEGLQKIASLEEARNQLEIERAKLLTQCREVERSLLSSEKHAQTLTEELHNVSAQNAQKSNEEKEMAARLMVVTEERDKAGQDLHVIRKQIVDIEANYDLAQQEIQRLRQRGDEEEERWRAREQDLMVTLEGLRNKQRNLEDQKHNLEVCLADATQQIKELKARLGGAEERVRASSAHLLQLEASKKDVEHKLSSIGSTLRRIAGIQLDGRVGGGAGGKMTSPARRYSPVRGPDGGDGMVDVDPEAVRKGVRNLMQQVAQIERERDDLKAMTQALKREIKDLSDAHGQESNKMAAAQQNMRALQEEKYALEVKLSQSKAACSSQTEAMDQKSEELQHLREKVMSLELALSNVTEEKSQGDDKLMKCREGGARLEAEKRALQDELSRTEGRVTKLELQRVALEGDQQRLQMLMQEKEANLFKLQERCEHQCRNITGLEERCSSLKTTIDQLNLTLERASAGETELRGEIATLQRNLMDTSLNSQSNCDKLKQLQKLLHGSENEKRVFQERLDTCQASLAELRRCNMSQCDQLSRLQNEIELKEVARASLESQLRMAQWPSESPLSGAGDSEEVSKLVRERSELRNKLDNLHDKVRQLESDKRTLERKSRSRSYERGGGADKGYSTVGNTLYESKALDSDVSMSCPHHDYAQIKQRCRRLEQQLGEKEGELSRLKAQFDAYKAMDCQTDRSSDLERYRAAQLHAESLLEAREKSHRQQVNRLENQIQMLREQLNSEIKRRQLYIYRDTRAGKEMQQLRQALGDSLRTVAQDPSVDALLLEHEANKLDTTALSASTNSSSMPLALPPPRSYRK</sequence>
<feature type="coiled-coil region" evidence="2">
    <location>
        <begin position="1779"/>
        <end position="1806"/>
    </location>
</feature>
<feature type="region of interest" description="Disordered" evidence="3">
    <location>
        <begin position="1918"/>
        <end position="1941"/>
    </location>
</feature>
<organism evidence="5">
    <name type="scientific">Cacopsylla melanoneura</name>
    <dbReference type="NCBI Taxonomy" id="428564"/>
    <lineage>
        <taxon>Eukaryota</taxon>
        <taxon>Metazoa</taxon>
        <taxon>Ecdysozoa</taxon>
        <taxon>Arthropoda</taxon>
        <taxon>Hexapoda</taxon>
        <taxon>Insecta</taxon>
        <taxon>Pterygota</taxon>
        <taxon>Neoptera</taxon>
        <taxon>Paraneoptera</taxon>
        <taxon>Hemiptera</taxon>
        <taxon>Sternorrhyncha</taxon>
        <taxon>Psylloidea</taxon>
        <taxon>Psyllidae</taxon>
        <taxon>Psyllinae</taxon>
        <taxon>Cacopsylla</taxon>
    </lineage>
</organism>
<evidence type="ECO:0000256" key="1">
    <source>
        <dbReference type="ARBA" id="ARBA00023054"/>
    </source>
</evidence>
<feature type="region of interest" description="Disordered" evidence="3">
    <location>
        <begin position="383"/>
        <end position="403"/>
    </location>
</feature>
<dbReference type="InterPro" id="IPR055167">
    <property type="entry name" value="Rootletin-like_CC"/>
</dbReference>
<dbReference type="Gene3D" id="1.10.287.1490">
    <property type="match status" value="2"/>
</dbReference>
<feature type="region of interest" description="Disordered" evidence="3">
    <location>
        <begin position="1345"/>
        <end position="1371"/>
    </location>
</feature>
<dbReference type="PANTHER" id="PTHR23159">
    <property type="entry name" value="CENTROSOMAL PROTEIN 2"/>
    <property type="match status" value="1"/>
</dbReference>
<evidence type="ECO:0000256" key="2">
    <source>
        <dbReference type="SAM" id="Coils"/>
    </source>
</evidence>
<feature type="compositionally biased region" description="Basic and acidic residues" evidence="3">
    <location>
        <begin position="1724"/>
        <end position="1748"/>
    </location>
</feature>
<evidence type="ECO:0000313" key="5">
    <source>
        <dbReference type="EMBL" id="CAG6741727.1"/>
    </source>
</evidence>
<reference evidence="5" key="1">
    <citation type="submission" date="2021-05" db="EMBL/GenBank/DDBJ databases">
        <authorList>
            <person name="Alioto T."/>
            <person name="Alioto T."/>
            <person name="Gomez Garrido J."/>
        </authorList>
    </citation>
    <scope>NUCLEOTIDE SEQUENCE</scope>
</reference>
<feature type="compositionally biased region" description="Pro residues" evidence="3">
    <location>
        <begin position="1932"/>
        <end position="1941"/>
    </location>
</feature>
<feature type="region of interest" description="Disordered" evidence="3">
    <location>
        <begin position="881"/>
        <end position="901"/>
    </location>
</feature>
<feature type="coiled-coil region" evidence="2">
    <location>
        <begin position="1834"/>
        <end position="1868"/>
    </location>
</feature>
<dbReference type="SUPFAM" id="SSF57997">
    <property type="entry name" value="Tropomyosin"/>
    <property type="match status" value="1"/>
</dbReference>
<evidence type="ECO:0000259" key="4">
    <source>
        <dbReference type="Pfam" id="PF15035"/>
    </source>
</evidence>
<feature type="compositionally biased region" description="Basic and acidic residues" evidence="3">
    <location>
        <begin position="37"/>
        <end position="54"/>
    </location>
</feature>
<feature type="region of interest" description="Disordered" evidence="3">
    <location>
        <begin position="1686"/>
        <end position="1706"/>
    </location>
</feature>
<feature type="coiled-coil region" evidence="2">
    <location>
        <begin position="283"/>
        <end position="362"/>
    </location>
</feature>
<feature type="coiled-coil region" evidence="2">
    <location>
        <begin position="969"/>
        <end position="1302"/>
    </location>
</feature>
<feature type="compositionally biased region" description="Low complexity" evidence="3">
    <location>
        <begin position="1918"/>
        <end position="1931"/>
    </location>
</feature>
<feature type="domain" description="Rootletin-like coiled-coil" evidence="4">
    <location>
        <begin position="49"/>
        <end position="240"/>
    </location>
</feature>
<proteinExistence type="predicted"/>
<feature type="coiled-coil region" evidence="2">
    <location>
        <begin position="1382"/>
        <end position="1584"/>
    </location>
</feature>
<name>A0A8D8Z8S9_9HEMI</name>
<dbReference type="EMBL" id="HBUF01429110">
    <property type="protein sequence ID" value="CAG6741727.1"/>
    <property type="molecule type" value="Transcribed_RNA"/>
</dbReference>
<dbReference type="Pfam" id="PF15035">
    <property type="entry name" value="Rootletin"/>
    <property type="match status" value="1"/>
</dbReference>